<accession>A0ABS0WCW7</accession>
<evidence type="ECO:0000313" key="2">
    <source>
        <dbReference type="Proteomes" id="UP000649232"/>
    </source>
</evidence>
<gene>
    <name evidence="1" type="ORF">JEU11_07650</name>
</gene>
<dbReference type="Proteomes" id="UP000649232">
    <property type="component" value="Unassembled WGS sequence"/>
</dbReference>
<evidence type="ECO:0000313" key="1">
    <source>
        <dbReference type="EMBL" id="MBJ2136319.1"/>
    </source>
</evidence>
<name>A0ABS0WCW7_9ALTE</name>
<reference evidence="1 2" key="1">
    <citation type="submission" date="2020-12" db="EMBL/GenBank/DDBJ databases">
        <title>Draft genome sequences of nine environmental bacterial isolates colonizing plastic.</title>
        <authorList>
            <person name="Borre I."/>
            <person name="Sonnenschein E.C."/>
        </authorList>
    </citation>
    <scope>NUCLEOTIDE SEQUENCE [LARGE SCALE GENOMIC DNA]</scope>
    <source>
        <strain evidence="1 2">IB30</strain>
    </source>
</reference>
<sequence length="68" mass="7606">MKDQTLKALKDARDKCARTVDKSTLDELDKAIFSLKSQSCCKSSQDKWLAVAVRILCLIKLLAGFDTE</sequence>
<organism evidence="1 2">
    <name type="scientific">Paraglaciecola chathamensis</name>
    <dbReference type="NCBI Taxonomy" id="368405"/>
    <lineage>
        <taxon>Bacteria</taxon>
        <taxon>Pseudomonadati</taxon>
        <taxon>Pseudomonadota</taxon>
        <taxon>Gammaproteobacteria</taxon>
        <taxon>Alteromonadales</taxon>
        <taxon>Alteromonadaceae</taxon>
        <taxon>Paraglaciecola</taxon>
    </lineage>
</organism>
<dbReference type="RefSeq" id="WP_198824251.1">
    <property type="nucleotide sequence ID" value="NZ_JAEILT010000009.1"/>
</dbReference>
<proteinExistence type="predicted"/>
<protein>
    <submittedName>
        <fullName evidence="1">Uncharacterized protein</fullName>
    </submittedName>
</protein>
<comment type="caution">
    <text evidence="1">The sequence shown here is derived from an EMBL/GenBank/DDBJ whole genome shotgun (WGS) entry which is preliminary data.</text>
</comment>
<dbReference type="EMBL" id="JAEILT010000009">
    <property type="protein sequence ID" value="MBJ2136319.1"/>
    <property type="molecule type" value="Genomic_DNA"/>
</dbReference>